<feature type="domain" description="Helicase C-terminal" evidence="12">
    <location>
        <begin position="659"/>
        <end position="839"/>
    </location>
</feature>
<dbReference type="InterPro" id="IPR014001">
    <property type="entry name" value="Helicase_ATP-bd"/>
</dbReference>
<dbReference type="PANTHER" id="PTHR47161:SF1">
    <property type="entry name" value="LYMPHOID-SPECIFIC HELICASE"/>
    <property type="match status" value="1"/>
</dbReference>
<evidence type="ECO:0000256" key="6">
    <source>
        <dbReference type="ARBA" id="ARBA00022840"/>
    </source>
</evidence>
<keyword evidence="3" id="KW-0547">Nucleotide-binding</keyword>
<organism evidence="13 14">
    <name type="scientific">Periconia macrospinosa</name>
    <dbReference type="NCBI Taxonomy" id="97972"/>
    <lineage>
        <taxon>Eukaryota</taxon>
        <taxon>Fungi</taxon>
        <taxon>Dikarya</taxon>
        <taxon>Ascomycota</taxon>
        <taxon>Pezizomycotina</taxon>
        <taxon>Dothideomycetes</taxon>
        <taxon>Pleosporomycetidae</taxon>
        <taxon>Pleosporales</taxon>
        <taxon>Massarineae</taxon>
        <taxon>Periconiaceae</taxon>
        <taxon>Periconia</taxon>
    </lineage>
</organism>
<dbReference type="Proteomes" id="UP000244855">
    <property type="component" value="Unassembled WGS sequence"/>
</dbReference>
<evidence type="ECO:0008006" key="15">
    <source>
        <dbReference type="Google" id="ProtNLM"/>
    </source>
</evidence>
<dbReference type="FunFam" id="3.40.50.10810:FF:000015">
    <property type="entry name" value="lymphoid-specific helicase isoform X1"/>
    <property type="match status" value="1"/>
</dbReference>
<comment type="subcellular location">
    <subcellularLocation>
        <location evidence="1">Nucleus</location>
    </subcellularLocation>
</comment>
<keyword evidence="5" id="KW-0347">Helicase</keyword>
<accession>A0A2V1DUL2</accession>
<dbReference type="InterPro" id="IPR038718">
    <property type="entry name" value="SNF2-like_sf"/>
</dbReference>
<comment type="similarity">
    <text evidence="2">Belongs to the SNF2/RAD54 helicase family.</text>
</comment>
<dbReference type="GO" id="GO:0003682">
    <property type="term" value="F:chromatin binding"/>
    <property type="evidence" value="ECO:0007669"/>
    <property type="project" value="TreeGrafter"/>
</dbReference>
<dbReference type="GO" id="GO:0005721">
    <property type="term" value="C:pericentric heterochromatin"/>
    <property type="evidence" value="ECO:0007669"/>
    <property type="project" value="TreeGrafter"/>
</dbReference>
<feature type="compositionally biased region" description="Low complexity" evidence="10">
    <location>
        <begin position="1"/>
        <end position="23"/>
    </location>
</feature>
<feature type="region of interest" description="Disordered" evidence="10">
    <location>
        <begin position="1"/>
        <end position="65"/>
    </location>
</feature>
<feature type="region of interest" description="Disordered" evidence="10">
    <location>
        <begin position="92"/>
        <end position="191"/>
    </location>
</feature>
<feature type="compositionally biased region" description="Basic and acidic residues" evidence="10">
    <location>
        <begin position="29"/>
        <end position="65"/>
    </location>
</feature>
<evidence type="ECO:0000313" key="14">
    <source>
        <dbReference type="Proteomes" id="UP000244855"/>
    </source>
</evidence>
<dbReference type="SMART" id="SM00487">
    <property type="entry name" value="DEXDc"/>
    <property type="match status" value="1"/>
</dbReference>
<dbReference type="InterPro" id="IPR001650">
    <property type="entry name" value="Helicase_C-like"/>
</dbReference>
<dbReference type="GO" id="GO:0006346">
    <property type="term" value="P:DNA methylation-dependent constitutive heterochromatin formation"/>
    <property type="evidence" value="ECO:0007669"/>
    <property type="project" value="TreeGrafter"/>
</dbReference>
<keyword evidence="8" id="KW-0539">Nucleus</keyword>
<dbReference type="STRING" id="97972.A0A2V1DUL2"/>
<keyword evidence="7 9" id="KW-0175">Coiled coil</keyword>
<dbReference type="InterPro" id="IPR049730">
    <property type="entry name" value="SNF2/RAD54-like_C"/>
</dbReference>
<feature type="compositionally biased region" description="Basic and acidic residues" evidence="10">
    <location>
        <begin position="93"/>
        <end position="117"/>
    </location>
</feature>
<evidence type="ECO:0000256" key="4">
    <source>
        <dbReference type="ARBA" id="ARBA00022801"/>
    </source>
</evidence>
<dbReference type="PROSITE" id="PS51192">
    <property type="entry name" value="HELICASE_ATP_BIND_1"/>
    <property type="match status" value="1"/>
</dbReference>
<dbReference type="SUPFAM" id="SSF52540">
    <property type="entry name" value="P-loop containing nucleoside triphosphate hydrolases"/>
    <property type="match status" value="2"/>
</dbReference>
<proteinExistence type="inferred from homology"/>
<evidence type="ECO:0000256" key="10">
    <source>
        <dbReference type="SAM" id="MobiDB-lite"/>
    </source>
</evidence>
<keyword evidence="14" id="KW-1185">Reference proteome</keyword>
<gene>
    <name evidence="13" type="ORF">DM02DRAFT_613379</name>
</gene>
<evidence type="ECO:0000256" key="5">
    <source>
        <dbReference type="ARBA" id="ARBA00022806"/>
    </source>
</evidence>
<keyword evidence="6" id="KW-0067">ATP-binding</keyword>
<dbReference type="EMBL" id="KZ805351">
    <property type="protein sequence ID" value="PVI01851.1"/>
    <property type="molecule type" value="Genomic_DNA"/>
</dbReference>
<dbReference type="GO" id="GO:0031508">
    <property type="term" value="P:pericentric heterochromatin formation"/>
    <property type="evidence" value="ECO:0007669"/>
    <property type="project" value="TreeGrafter"/>
</dbReference>
<feature type="domain" description="Helicase ATP-binding" evidence="11">
    <location>
        <begin position="230"/>
        <end position="397"/>
    </location>
</feature>
<dbReference type="Pfam" id="PF00271">
    <property type="entry name" value="Helicase_C"/>
    <property type="match status" value="1"/>
</dbReference>
<feature type="compositionally biased region" description="Low complexity" evidence="10">
    <location>
        <begin position="498"/>
        <end position="512"/>
    </location>
</feature>
<reference evidence="13 14" key="1">
    <citation type="journal article" date="2018" name="Sci. Rep.">
        <title>Comparative genomics provides insights into the lifestyle and reveals functional heterogeneity of dark septate endophytic fungi.</title>
        <authorList>
            <person name="Knapp D.G."/>
            <person name="Nemeth J.B."/>
            <person name="Barry K."/>
            <person name="Hainaut M."/>
            <person name="Henrissat B."/>
            <person name="Johnson J."/>
            <person name="Kuo A."/>
            <person name="Lim J.H.P."/>
            <person name="Lipzen A."/>
            <person name="Nolan M."/>
            <person name="Ohm R.A."/>
            <person name="Tamas L."/>
            <person name="Grigoriev I.V."/>
            <person name="Spatafora J.W."/>
            <person name="Nagy L.G."/>
            <person name="Kovacs G.M."/>
        </authorList>
    </citation>
    <scope>NUCLEOTIDE SEQUENCE [LARGE SCALE GENOMIC DNA]</scope>
    <source>
        <strain evidence="13 14">DSE2036</strain>
    </source>
</reference>
<dbReference type="InterPro" id="IPR027417">
    <property type="entry name" value="P-loop_NTPase"/>
</dbReference>
<evidence type="ECO:0000256" key="1">
    <source>
        <dbReference type="ARBA" id="ARBA00004123"/>
    </source>
</evidence>
<evidence type="ECO:0000259" key="11">
    <source>
        <dbReference type="PROSITE" id="PS51192"/>
    </source>
</evidence>
<feature type="coiled-coil region" evidence="9">
    <location>
        <begin position="788"/>
        <end position="880"/>
    </location>
</feature>
<protein>
    <recommendedName>
        <fullName evidence="15">ISWI chromatin-remodeling complex ATPase ISW2</fullName>
    </recommendedName>
</protein>
<feature type="compositionally biased region" description="Polar residues" evidence="10">
    <location>
        <begin position="133"/>
        <end position="142"/>
    </location>
</feature>
<dbReference type="PROSITE" id="PS51194">
    <property type="entry name" value="HELICASE_CTER"/>
    <property type="match status" value="1"/>
</dbReference>
<evidence type="ECO:0000256" key="3">
    <source>
        <dbReference type="ARBA" id="ARBA00022741"/>
    </source>
</evidence>
<feature type="compositionally biased region" description="Basic and acidic residues" evidence="10">
    <location>
        <begin position="553"/>
        <end position="574"/>
    </location>
</feature>
<dbReference type="InterPro" id="IPR044753">
    <property type="entry name" value="HELLS_N"/>
</dbReference>
<dbReference type="GO" id="GO:0044027">
    <property type="term" value="P:negative regulation of gene expression via chromosomal CpG island methylation"/>
    <property type="evidence" value="ECO:0007669"/>
    <property type="project" value="TreeGrafter"/>
</dbReference>
<evidence type="ECO:0000256" key="9">
    <source>
        <dbReference type="SAM" id="Coils"/>
    </source>
</evidence>
<dbReference type="PANTHER" id="PTHR47161">
    <property type="entry name" value="LYMPHOID-SPECIFIC HELICASE"/>
    <property type="match status" value="1"/>
</dbReference>
<sequence>MSLSSATADTPASSPPTDTMPDDSISKGMHAEEDRMRAQREKEDIKRETELEKERKADIESGKEVLDKKFQQLEFLMNKSKLYATVMLAQMQRQEDAEKEQDEKTQGQASKRERQAEETAAATQRRTTRASAVGTTSDVQNHAPQKKGRGRPKKGAKQDAKISSYFKKEQLEDKVEQSSVPDALKDEATKDDKIKTSDIGMQNLKSARQPKLVTGGNMRSYQLEGLEWLLSLYENGINGILADEMGLGKTIQTIALLAHLWEKKSYGPFLIAAPLSTTSNWVEEFQKWTPSIPVILYHGDKNQRANLRKTKLKHPGTDQFPVVVTSYEICMNDRKFLANFGWQFIIIDEGHRIKNLDCRLIRELQSYQSANRLLITGTPLQNNLVELWSLLHFLLPTVFDKLSTFESWFDFSGLKDKASFEQLLSEERQQYLVKSLHAIMKPFLLRRVKTDVENLMPKKREYVLYAPLTPMQRDLYQAILDGTSRSFLEEKMVERLSIGTTSGTATPSSTRSDNGSRKRKPFARVDTPNKSAKTSREGTPASTTSKRGRGRAKNYEEVSDREFFANLEKRRDQQDQEEEEELDSEAEEEKVRVATFEIAKRQLLQKKLGNPIMQLRLCCNSPYNFFNPFLAAETSEGETFASETDPDETIVTTSGKMLLLDSLLRELLHRGHKVLIFSQFTTSLDLLSQYLTLRSWPHARIDGSVAQTDRQSQIRAFNAPSSSKTATNVFILSTRAGGQGINLASADTVILFDSDWNPQQDLQAMDRAHRIGQTRNVIVYRFATRNTVEQKLLESAEAKRRLEKLVIRKGGVRNDGGGRGGKHQQEKEHELEELQRLLRRSDGERFDVDGREGGVELLTKAELEILLDRTDEAYERAEKGLDHGGEGNVFQAVGKREEGALMSGLKA</sequence>
<dbReference type="CDD" id="cd18793">
    <property type="entry name" value="SF2_C_SNF"/>
    <property type="match status" value="1"/>
</dbReference>
<dbReference type="Gene3D" id="3.40.50.10810">
    <property type="entry name" value="Tandem AAA-ATPase domain"/>
    <property type="match status" value="1"/>
</dbReference>
<feature type="region of interest" description="Disordered" evidence="10">
    <location>
        <begin position="498"/>
        <end position="589"/>
    </location>
</feature>
<evidence type="ECO:0000259" key="12">
    <source>
        <dbReference type="PROSITE" id="PS51194"/>
    </source>
</evidence>
<keyword evidence="4" id="KW-0378">Hydrolase</keyword>
<dbReference type="GO" id="GO:0005634">
    <property type="term" value="C:nucleus"/>
    <property type="evidence" value="ECO:0007669"/>
    <property type="project" value="UniProtKB-SubCell"/>
</dbReference>
<dbReference type="InterPro" id="IPR000330">
    <property type="entry name" value="SNF2_N"/>
</dbReference>
<feature type="compositionally biased region" description="Basic residues" evidence="10">
    <location>
        <begin position="144"/>
        <end position="155"/>
    </location>
</feature>
<dbReference type="GO" id="GO:0016787">
    <property type="term" value="F:hydrolase activity"/>
    <property type="evidence" value="ECO:0007669"/>
    <property type="project" value="UniProtKB-KW"/>
</dbReference>
<feature type="compositionally biased region" description="Basic and acidic residues" evidence="10">
    <location>
        <begin position="156"/>
        <end position="176"/>
    </location>
</feature>
<evidence type="ECO:0000256" key="2">
    <source>
        <dbReference type="ARBA" id="ARBA00007025"/>
    </source>
</evidence>
<dbReference type="OrthoDB" id="5857104at2759"/>
<dbReference type="Pfam" id="PF00176">
    <property type="entry name" value="SNF2-rel_dom"/>
    <property type="match status" value="1"/>
</dbReference>
<evidence type="ECO:0000256" key="7">
    <source>
        <dbReference type="ARBA" id="ARBA00023054"/>
    </source>
</evidence>
<dbReference type="GO" id="GO:0004386">
    <property type="term" value="F:helicase activity"/>
    <property type="evidence" value="ECO:0007669"/>
    <property type="project" value="UniProtKB-KW"/>
</dbReference>
<evidence type="ECO:0000256" key="8">
    <source>
        <dbReference type="ARBA" id="ARBA00023242"/>
    </source>
</evidence>
<evidence type="ECO:0000313" key="13">
    <source>
        <dbReference type="EMBL" id="PVI01851.1"/>
    </source>
</evidence>
<dbReference type="CDD" id="cd18009">
    <property type="entry name" value="DEXHc_HELLS_SMARCA6"/>
    <property type="match status" value="1"/>
</dbReference>
<name>A0A2V1DUL2_9PLEO</name>
<dbReference type="Gene3D" id="3.40.50.300">
    <property type="entry name" value="P-loop containing nucleotide triphosphate hydrolases"/>
    <property type="match status" value="1"/>
</dbReference>
<dbReference type="AlphaFoldDB" id="A0A2V1DUL2"/>
<dbReference type="GO" id="GO:0005524">
    <property type="term" value="F:ATP binding"/>
    <property type="evidence" value="ECO:0007669"/>
    <property type="project" value="UniProtKB-KW"/>
</dbReference>
<feature type="compositionally biased region" description="Acidic residues" evidence="10">
    <location>
        <begin position="575"/>
        <end position="588"/>
    </location>
</feature>
<dbReference type="SMART" id="SM00490">
    <property type="entry name" value="HELICc"/>
    <property type="match status" value="1"/>
</dbReference>